<dbReference type="RefSeq" id="WP_209148122.1">
    <property type="nucleotide sequence ID" value="NZ_JAGHKP010000004.1"/>
</dbReference>
<dbReference type="EMBL" id="JAGHKP010000004">
    <property type="protein sequence ID" value="MBO9155013.1"/>
    <property type="molecule type" value="Genomic_DNA"/>
</dbReference>
<dbReference type="CDD" id="cd06267">
    <property type="entry name" value="PBP1_LacI_sugar_binding-like"/>
    <property type="match status" value="1"/>
</dbReference>
<reference evidence="6" key="1">
    <citation type="submission" date="2021-03" db="EMBL/GenBank/DDBJ databases">
        <title>Assistant Professor.</title>
        <authorList>
            <person name="Huq M.A."/>
        </authorList>
    </citation>
    <scope>NUCLEOTIDE SEQUENCE [LARGE SCALE GENOMIC DNA]</scope>
    <source>
        <strain evidence="6">MAH-28</strain>
    </source>
</reference>
<dbReference type="CDD" id="cd01392">
    <property type="entry name" value="HTH_LacI"/>
    <property type="match status" value="1"/>
</dbReference>
<evidence type="ECO:0000256" key="3">
    <source>
        <dbReference type="ARBA" id="ARBA00023163"/>
    </source>
</evidence>
<protein>
    <submittedName>
        <fullName evidence="5">LacI family DNA-binding transcriptional regulator</fullName>
    </submittedName>
</protein>
<evidence type="ECO:0000313" key="6">
    <source>
        <dbReference type="Proteomes" id="UP000679126"/>
    </source>
</evidence>
<keyword evidence="3" id="KW-0804">Transcription</keyword>
<accession>A0ABS3YK01</accession>
<sequence>MKQINIKALAQELNLSVSTISKALRDSYEISEETKHRVLEMAAKLNYTPNPYASSLRGKKSKNIAIVIPEVADSFFSQAINGIESVAKGKGYHVLICLTHENFENEQAILKEFQSGRVDGVLMSVSSETASGGHIQELIAKEVPVVFFDRALGEVPATRIVTDDFQSGYKATMHLIGQGCRNIAFLGVSSKLSISNDRMAGYRKAMEEKGLPFREIYCSSSPEENYTLIKEMLQQPDRPCGVLASVEKLATLVYQVCSDLQLNMPADVKLVCFSNLGIAAMLYPSLTTVTQPAFEMGKAAAAALLKLLEKKNTDPAGLNMVIPSELILRGSSL</sequence>
<organism evidence="5 6">
    <name type="scientific">Chitinophaga chungangae</name>
    <dbReference type="NCBI Taxonomy" id="2821488"/>
    <lineage>
        <taxon>Bacteria</taxon>
        <taxon>Pseudomonadati</taxon>
        <taxon>Bacteroidota</taxon>
        <taxon>Chitinophagia</taxon>
        <taxon>Chitinophagales</taxon>
        <taxon>Chitinophagaceae</taxon>
        <taxon>Chitinophaga</taxon>
    </lineage>
</organism>
<dbReference type="Proteomes" id="UP000679126">
    <property type="component" value="Unassembled WGS sequence"/>
</dbReference>
<dbReference type="InterPro" id="IPR046335">
    <property type="entry name" value="LacI/GalR-like_sensor"/>
</dbReference>
<dbReference type="PROSITE" id="PS50932">
    <property type="entry name" value="HTH_LACI_2"/>
    <property type="match status" value="1"/>
</dbReference>
<dbReference type="SMART" id="SM00354">
    <property type="entry name" value="HTH_LACI"/>
    <property type="match status" value="1"/>
</dbReference>
<dbReference type="PANTHER" id="PTHR30146">
    <property type="entry name" value="LACI-RELATED TRANSCRIPTIONAL REPRESSOR"/>
    <property type="match status" value="1"/>
</dbReference>
<dbReference type="Gene3D" id="3.40.50.2300">
    <property type="match status" value="2"/>
</dbReference>
<keyword evidence="2 5" id="KW-0238">DNA-binding</keyword>
<keyword evidence="6" id="KW-1185">Reference proteome</keyword>
<evidence type="ECO:0000313" key="5">
    <source>
        <dbReference type="EMBL" id="MBO9155013.1"/>
    </source>
</evidence>
<comment type="caution">
    <text evidence="5">The sequence shown here is derived from an EMBL/GenBank/DDBJ whole genome shotgun (WGS) entry which is preliminary data.</text>
</comment>
<dbReference type="InterPro" id="IPR010982">
    <property type="entry name" value="Lambda_DNA-bd_dom_sf"/>
</dbReference>
<evidence type="ECO:0000256" key="2">
    <source>
        <dbReference type="ARBA" id="ARBA00023125"/>
    </source>
</evidence>
<evidence type="ECO:0000256" key="1">
    <source>
        <dbReference type="ARBA" id="ARBA00023015"/>
    </source>
</evidence>
<dbReference type="PANTHER" id="PTHR30146:SF109">
    <property type="entry name" value="HTH-TYPE TRANSCRIPTIONAL REGULATOR GALS"/>
    <property type="match status" value="1"/>
</dbReference>
<dbReference type="Pfam" id="PF13377">
    <property type="entry name" value="Peripla_BP_3"/>
    <property type="match status" value="1"/>
</dbReference>
<proteinExistence type="predicted"/>
<gene>
    <name evidence="5" type="ORF">J7I43_22485</name>
</gene>
<dbReference type="Pfam" id="PF00356">
    <property type="entry name" value="LacI"/>
    <property type="match status" value="1"/>
</dbReference>
<dbReference type="InterPro" id="IPR028082">
    <property type="entry name" value="Peripla_BP_I"/>
</dbReference>
<dbReference type="SUPFAM" id="SSF53822">
    <property type="entry name" value="Periplasmic binding protein-like I"/>
    <property type="match status" value="1"/>
</dbReference>
<dbReference type="Gene3D" id="1.10.260.40">
    <property type="entry name" value="lambda repressor-like DNA-binding domains"/>
    <property type="match status" value="1"/>
</dbReference>
<feature type="domain" description="HTH lacI-type" evidence="4">
    <location>
        <begin position="4"/>
        <end position="58"/>
    </location>
</feature>
<evidence type="ECO:0000259" key="4">
    <source>
        <dbReference type="PROSITE" id="PS50932"/>
    </source>
</evidence>
<dbReference type="GO" id="GO:0003677">
    <property type="term" value="F:DNA binding"/>
    <property type="evidence" value="ECO:0007669"/>
    <property type="project" value="UniProtKB-KW"/>
</dbReference>
<dbReference type="SUPFAM" id="SSF47413">
    <property type="entry name" value="lambda repressor-like DNA-binding domains"/>
    <property type="match status" value="1"/>
</dbReference>
<keyword evidence="1" id="KW-0805">Transcription regulation</keyword>
<name>A0ABS3YK01_9BACT</name>
<dbReference type="InterPro" id="IPR000843">
    <property type="entry name" value="HTH_LacI"/>
</dbReference>